<sequence>MRARLLVVLICLMTLGCTAESTPAPAPVTATSASTSVVTPSLGPPLEEIPLSLKWQRVPGLPHDDWWERGLSDVVAAGPDAAWAVGYHGWEDGVKGTLRGWDGSRWRKLVPERPGSLDGVDADGPRNVWAVGGDEYEPLALQWDGRAWRRHKPPLAGLDVAVDRNRAILISSSDAVLWDGARFTKVLELDEKTTDLVAIDGGSDHTWIAGQQNERLMIWHGRNGRFQETKVPVIPASRLSGIWQNSPSDVWAVGAAGADLDPLVLRWDGGSWQRVTLPAGWRGALHSVTAFGPDDVWIAGLDDTYRPSHVMILHWNGRTWRRELPPSPGVVEGALIERIPGTSQIWLMTTVRNGDSESIVTFRRRQH</sequence>
<dbReference type="Proteomes" id="UP000306628">
    <property type="component" value="Unassembled WGS sequence"/>
</dbReference>
<dbReference type="PROSITE" id="PS51257">
    <property type="entry name" value="PROKAR_LIPOPROTEIN"/>
    <property type="match status" value="1"/>
</dbReference>
<organism evidence="2 3">
    <name type="scientific">Nonomuraea zeae</name>
    <dbReference type="NCBI Taxonomy" id="1642303"/>
    <lineage>
        <taxon>Bacteria</taxon>
        <taxon>Bacillati</taxon>
        <taxon>Actinomycetota</taxon>
        <taxon>Actinomycetes</taxon>
        <taxon>Streptosporangiales</taxon>
        <taxon>Streptosporangiaceae</taxon>
        <taxon>Nonomuraea</taxon>
    </lineage>
</organism>
<evidence type="ECO:0000256" key="1">
    <source>
        <dbReference type="SAM" id="SignalP"/>
    </source>
</evidence>
<gene>
    <name evidence="2" type="ORF">ETD85_09455</name>
</gene>
<keyword evidence="3" id="KW-1185">Reference proteome</keyword>
<dbReference type="OrthoDB" id="3454650at2"/>
<reference evidence="2 3" key="1">
    <citation type="submission" date="2019-05" db="EMBL/GenBank/DDBJ databases">
        <title>Draft genome sequence of Nonomuraea zeae DSM 100528.</title>
        <authorList>
            <person name="Saricaoglu S."/>
            <person name="Isik K."/>
        </authorList>
    </citation>
    <scope>NUCLEOTIDE SEQUENCE [LARGE SCALE GENOMIC DNA]</scope>
    <source>
        <strain evidence="2 3">DSM 100528</strain>
    </source>
</reference>
<comment type="caution">
    <text evidence="2">The sequence shown here is derived from an EMBL/GenBank/DDBJ whole genome shotgun (WGS) entry which is preliminary data.</text>
</comment>
<evidence type="ECO:0000313" key="2">
    <source>
        <dbReference type="EMBL" id="TMR36966.1"/>
    </source>
</evidence>
<accession>A0A5S4GVJ1</accession>
<evidence type="ECO:0000313" key="3">
    <source>
        <dbReference type="Proteomes" id="UP000306628"/>
    </source>
</evidence>
<feature type="chain" id="PRO_5038819706" description="WD40 repeat domain-containing protein" evidence="1">
    <location>
        <begin position="20"/>
        <end position="367"/>
    </location>
</feature>
<name>A0A5S4GVJ1_9ACTN</name>
<feature type="signal peptide" evidence="1">
    <location>
        <begin position="1"/>
        <end position="19"/>
    </location>
</feature>
<evidence type="ECO:0008006" key="4">
    <source>
        <dbReference type="Google" id="ProtNLM"/>
    </source>
</evidence>
<dbReference type="AlphaFoldDB" id="A0A5S4GVJ1"/>
<protein>
    <recommendedName>
        <fullName evidence="4">WD40 repeat domain-containing protein</fullName>
    </recommendedName>
</protein>
<dbReference type="RefSeq" id="WP_138689246.1">
    <property type="nucleotide sequence ID" value="NZ_JBHSAZ010000044.1"/>
</dbReference>
<proteinExistence type="predicted"/>
<dbReference type="EMBL" id="VCKX01000020">
    <property type="protein sequence ID" value="TMR36966.1"/>
    <property type="molecule type" value="Genomic_DNA"/>
</dbReference>
<keyword evidence="1" id="KW-0732">Signal</keyword>